<dbReference type="SUPFAM" id="SSF53098">
    <property type="entry name" value="Ribonuclease H-like"/>
    <property type="match status" value="2"/>
</dbReference>
<evidence type="ECO:0000313" key="3">
    <source>
        <dbReference type="Proteomes" id="UP000257109"/>
    </source>
</evidence>
<keyword evidence="3" id="KW-1185">Reference proteome</keyword>
<evidence type="ECO:0000259" key="1">
    <source>
        <dbReference type="PROSITE" id="PS50994"/>
    </source>
</evidence>
<dbReference type="Pfam" id="PF13456">
    <property type="entry name" value="RVT_3"/>
    <property type="match status" value="1"/>
</dbReference>
<dbReference type="PANTHER" id="PTHR48475">
    <property type="entry name" value="RIBONUCLEASE H"/>
    <property type="match status" value="1"/>
</dbReference>
<dbReference type="Proteomes" id="UP000257109">
    <property type="component" value="Unassembled WGS sequence"/>
</dbReference>
<organism evidence="2 3">
    <name type="scientific">Mucuna pruriens</name>
    <name type="common">Velvet bean</name>
    <name type="synonym">Dolichos pruriens</name>
    <dbReference type="NCBI Taxonomy" id="157652"/>
    <lineage>
        <taxon>Eukaryota</taxon>
        <taxon>Viridiplantae</taxon>
        <taxon>Streptophyta</taxon>
        <taxon>Embryophyta</taxon>
        <taxon>Tracheophyta</taxon>
        <taxon>Spermatophyta</taxon>
        <taxon>Magnoliopsida</taxon>
        <taxon>eudicotyledons</taxon>
        <taxon>Gunneridae</taxon>
        <taxon>Pentapetalae</taxon>
        <taxon>rosids</taxon>
        <taxon>fabids</taxon>
        <taxon>Fabales</taxon>
        <taxon>Fabaceae</taxon>
        <taxon>Papilionoideae</taxon>
        <taxon>50 kb inversion clade</taxon>
        <taxon>NPAAA clade</taxon>
        <taxon>indigoferoid/millettioid clade</taxon>
        <taxon>Phaseoleae</taxon>
        <taxon>Mucuna</taxon>
    </lineage>
</organism>
<dbReference type="GO" id="GO:0003676">
    <property type="term" value="F:nucleic acid binding"/>
    <property type="evidence" value="ECO:0007669"/>
    <property type="project" value="InterPro"/>
</dbReference>
<dbReference type="Pfam" id="PF00665">
    <property type="entry name" value="rve"/>
    <property type="match status" value="1"/>
</dbReference>
<protein>
    <submittedName>
        <fullName evidence="2">Gypsy retrotransposon integrase-like protein 1</fullName>
    </submittedName>
</protein>
<evidence type="ECO:0000313" key="2">
    <source>
        <dbReference type="EMBL" id="RDX84705.1"/>
    </source>
</evidence>
<name>A0A371G2C2_MUCPR</name>
<dbReference type="Gene3D" id="3.30.420.10">
    <property type="entry name" value="Ribonuclease H-like superfamily/Ribonuclease H"/>
    <property type="match status" value="2"/>
</dbReference>
<sequence>MSDVEIILEGPDGVMIEQSLQFEFQASNNQAGYEALLVGMKLARELRLQVSTAKSDSQLATSQVSREYQVENSQLMKYWDRVQKRDCTYYIRRCNKCQWFADIHRAPPKQSHLITSSWPFYVWGVDILGSFPPATNQVKFLIVAVNYFTKWVEVESMAMITMEKIKKFYWKKLICHFGLPSIIILDNDTQFMTWLVVKFCSQLGIKQSFTSVEHPQINRQVELANKVVLKDLKKRLEEAKGLWAEELAQVLWSYHTTPDLTTQETPFRLTFDTNTMIPIEIEKPYSRAIFFQPAQNEEEKRANLDLLQEVREVAYIKEYVAKAMTSRRYNTKLLKYKGILSPFLTMKLKTYERWSPKVTLGQN</sequence>
<dbReference type="PANTHER" id="PTHR48475:SF2">
    <property type="entry name" value="RIBONUCLEASE H"/>
    <property type="match status" value="1"/>
</dbReference>
<dbReference type="AlphaFoldDB" id="A0A371G2C2"/>
<dbReference type="GO" id="GO:0004523">
    <property type="term" value="F:RNA-DNA hybrid ribonuclease activity"/>
    <property type="evidence" value="ECO:0007669"/>
    <property type="project" value="InterPro"/>
</dbReference>
<dbReference type="OrthoDB" id="2016337at2759"/>
<dbReference type="InterPro" id="IPR002156">
    <property type="entry name" value="RNaseH_domain"/>
</dbReference>
<comment type="caution">
    <text evidence="2">The sequence shown here is derived from an EMBL/GenBank/DDBJ whole genome shotgun (WGS) entry which is preliminary data.</text>
</comment>
<dbReference type="PROSITE" id="PS50994">
    <property type="entry name" value="INTEGRASE"/>
    <property type="match status" value="1"/>
</dbReference>
<gene>
    <name evidence="2" type="primary">GIN1</name>
    <name evidence="2" type="ORF">CR513_34202</name>
</gene>
<accession>A0A371G2C2</accession>
<dbReference type="InterPro" id="IPR036397">
    <property type="entry name" value="RNaseH_sf"/>
</dbReference>
<proteinExistence type="predicted"/>
<feature type="domain" description="Integrase catalytic" evidence="1">
    <location>
        <begin position="115"/>
        <end position="274"/>
    </location>
</feature>
<dbReference type="GO" id="GO:0015074">
    <property type="term" value="P:DNA integration"/>
    <property type="evidence" value="ECO:0007669"/>
    <property type="project" value="InterPro"/>
</dbReference>
<dbReference type="EMBL" id="QJKJ01006971">
    <property type="protein sequence ID" value="RDX84705.1"/>
    <property type="molecule type" value="Genomic_DNA"/>
</dbReference>
<dbReference type="InterPro" id="IPR012337">
    <property type="entry name" value="RNaseH-like_sf"/>
</dbReference>
<dbReference type="InterPro" id="IPR001584">
    <property type="entry name" value="Integrase_cat-core"/>
</dbReference>
<reference evidence="2" key="1">
    <citation type="submission" date="2018-05" db="EMBL/GenBank/DDBJ databases">
        <title>Draft genome of Mucuna pruriens seed.</title>
        <authorList>
            <person name="Nnadi N.E."/>
            <person name="Vos R."/>
            <person name="Hasami M.H."/>
            <person name="Devisetty U.K."/>
            <person name="Aguiy J.C."/>
        </authorList>
    </citation>
    <scope>NUCLEOTIDE SEQUENCE [LARGE SCALE GENOMIC DNA]</scope>
    <source>
        <strain evidence="2">JCA_2017</strain>
    </source>
</reference>
<feature type="non-terminal residue" evidence="2">
    <location>
        <position position="1"/>
    </location>
</feature>